<sequence length="318" mass="36171">MQLARSLRFVPSEYNDAFPDMLEFQRICREDGIIKALNQRNHTRDVFFDNPQTRFILRKYGPLTEDDMEEAWRTIDALDCIGITERFYDSMLAISRIMGIDQRQISEMAVRKINASLAPDEMLRHLGTADIVSTILERTRFDFELYRRAVDRHLRTAGGHAGRTAEPLARAEAPVPQPEDMDLINLFRSTNAQLLDAEAAAYCQLDWDYIRLHPNKPEKPPIMLVSPLFNTHGRRFISGTVQVSHEHGPRILFRVSVLDETGQEVCAIEVPATPGHSADFTMTIPEVAGLVALKLSTRVPDGHGNDYGWGDFIRPRLN</sequence>
<reference evidence="1 2" key="1">
    <citation type="submission" date="2018-07" db="EMBL/GenBank/DDBJ databases">
        <title>Genome sequence of Azospirillum sp. ATCC 49961.</title>
        <authorList>
            <person name="Sant'Anna F.H."/>
            <person name="Baldani J.I."/>
            <person name="Zilli J.E."/>
            <person name="Reis V.M."/>
            <person name="Hartmann A."/>
            <person name="Cruz L."/>
            <person name="de Souza E.M."/>
            <person name="de Oliveira Pedrosa F."/>
            <person name="Passaglia L.M.P."/>
        </authorList>
    </citation>
    <scope>NUCLEOTIDE SEQUENCE [LARGE SCALE GENOMIC DNA]</scope>
    <source>
        <strain evidence="1 2">ATCC 49961</strain>
    </source>
</reference>
<dbReference type="AlphaFoldDB" id="A0A9W7NEW0"/>
<comment type="caution">
    <text evidence="1">The sequence shown here is derived from an EMBL/GenBank/DDBJ whole genome shotgun (WGS) entry which is preliminary data.</text>
</comment>
<evidence type="ECO:0000313" key="1">
    <source>
        <dbReference type="EMBL" id="KAA0678258.1"/>
    </source>
</evidence>
<accession>A0A9W7NEW0</accession>
<keyword evidence="2" id="KW-1185">Reference proteome</keyword>
<proteinExistence type="predicted"/>
<protein>
    <submittedName>
        <fullName evidence="1">Uncharacterized protein</fullName>
    </submittedName>
</protein>
<evidence type="ECO:0000313" key="2">
    <source>
        <dbReference type="Proteomes" id="UP000480854"/>
    </source>
</evidence>
<dbReference type="Proteomes" id="UP000480854">
    <property type="component" value="Unassembled WGS sequence"/>
</dbReference>
<dbReference type="InterPro" id="IPR027417">
    <property type="entry name" value="P-loop_NTPase"/>
</dbReference>
<dbReference type="Gene3D" id="3.40.50.300">
    <property type="entry name" value="P-loop containing nucleotide triphosphate hydrolases"/>
    <property type="match status" value="1"/>
</dbReference>
<dbReference type="EMBL" id="QOKW01000018">
    <property type="protein sequence ID" value="KAA0678258.1"/>
    <property type="molecule type" value="Genomic_DNA"/>
</dbReference>
<name>A0A9W7NEW0_9PROT</name>
<gene>
    <name evidence="1" type="ORF">DS843_20610</name>
</gene>
<organism evidence="1 2">
    <name type="scientific">Roseomonas genomospecies 6</name>
    <dbReference type="NCBI Taxonomy" id="214106"/>
    <lineage>
        <taxon>Bacteria</taxon>
        <taxon>Pseudomonadati</taxon>
        <taxon>Pseudomonadota</taxon>
        <taxon>Alphaproteobacteria</taxon>
        <taxon>Acetobacterales</taxon>
        <taxon>Roseomonadaceae</taxon>
        <taxon>Roseomonas</taxon>
    </lineage>
</organism>